<protein>
    <submittedName>
        <fullName evidence="4">FecR domain-containing protein</fullName>
    </submittedName>
</protein>
<evidence type="ECO:0000313" key="5">
    <source>
        <dbReference type="Proteomes" id="UP001485459"/>
    </source>
</evidence>
<keyword evidence="1" id="KW-0472">Membrane</keyword>
<dbReference type="RefSeq" id="WP_341833924.1">
    <property type="nucleotide sequence ID" value="NZ_CP149822.1"/>
</dbReference>
<gene>
    <name evidence="4" type="ORF">WJU16_12975</name>
</gene>
<dbReference type="PANTHER" id="PTHR30273:SF2">
    <property type="entry name" value="PROTEIN FECR"/>
    <property type="match status" value="1"/>
</dbReference>
<dbReference type="InterPro" id="IPR032508">
    <property type="entry name" value="FecR_C"/>
</dbReference>
<proteinExistence type="predicted"/>
<evidence type="ECO:0000313" key="4">
    <source>
        <dbReference type="EMBL" id="WZN38914.1"/>
    </source>
</evidence>
<keyword evidence="1" id="KW-1133">Transmembrane helix</keyword>
<accession>A0ABZ2YIS0</accession>
<dbReference type="InterPro" id="IPR006860">
    <property type="entry name" value="FecR"/>
</dbReference>
<evidence type="ECO:0000256" key="1">
    <source>
        <dbReference type="SAM" id="Phobius"/>
    </source>
</evidence>
<dbReference type="EMBL" id="CP149822">
    <property type="protein sequence ID" value="WZN38914.1"/>
    <property type="molecule type" value="Genomic_DNA"/>
</dbReference>
<organism evidence="4 5">
    <name type="scientific">Chitinophaga pollutisoli</name>
    <dbReference type="NCBI Taxonomy" id="3133966"/>
    <lineage>
        <taxon>Bacteria</taxon>
        <taxon>Pseudomonadati</taxon>
        <taxon>Bacteroidota</taxon>
        <taxon>Chitinophagia</taxon>
        <taxon>Chitinophagales</taxon>
        <taxon>Chitinophagaceae</taxon>
        <taxon>Chitinophaga</taxon>
    </lineage>
</organism>
<keyword evidence="1" id="KW-0812">Transmembrane</keyword>
<dbReference type="Gene3D" id="2.60.120.1440">
    <property type="match status" value="1"/>
</dbReference>
<evidence type="ECO:0000259" key="3">
    <source>
        <dbReference type="Pfam" id="PF16344"/>
    </source>
</evidence>
<evidence type="ECO:0000259" key="2">
    <source>
        <dbReference type="Pfam" id="PF04773"/>
    </source>
</evidence>
<dbReference type="Proteomes" id="UP001485459">
    <property type="component" value="Chromosome"/>
</dbReference>
<keyword evidence="5" id="KW-1185">Reference proteome</keyword>
<sequence>MHKDELIALSAKITDGTATDEEIVRFNAYYDALLATGGDVPGYPDEEALLQGIRGRTKPAGTIRLTWIKAAAAAAVLFGIVTGAWMVTRKDAPSIAETHQQQPDVKPGTNSAFLTLADGRRISLDDVQPGDVASQGNIKITKTDKGEVVYEAQPSADDAGKAASWNELSTPRGGQFRLLLPDGTKVWLNAASSLRFPATFTERERLVVLSGEGYFEVATDKKKPFVVQSASQRVKVLGTHFNIQAYTEEPLAKTSLLEGSVEVTAGAVSTKLSPGEQSRYNSKTMRIEAGPADVSAAAAWKNGYFVFNDTYLSDVIRQLSRWYDVQADFSSLPPIRYTGTIPRTVPLSSALKMLEITGNVQFEVNQNTIYAR</sequence>
<dbReference type="InterPro" id="IPR012373">
    <property type="entry name" value="Ferrdict_sens_TM"/>
</dbReference>
<dbReference type="PIRSF" id="PIRSF018266">
    <property type="entry name" value="FecR"/>
    <property type="match status" value="1"/>
</dbReference>
<dbReference type="Pfam" id="PF04773">
    <property type="entry name" value="FecR"/>
    <property type="match status" value="1"/>
</dbReference>
<feature type="domain" description="FecR protein" evidence="2">
    <location>
        <begin position="167"/>
        <end position="262"/>
    </location>
</feature>
<dbReference type="Gene3D" id="3.55.50.30">
    <property type="match status" value="1"/>
</dbReference>
<reference evidence="5" key="1">
    <citation type="submission" date="2024-03" db="EMBL/GenBank/DDBJ databases">
        <title>Chitinophaga horti sp. nov., isolated from garden soil.</title>
        <authorList>
            <person name="Lee D.S."/>
            <person name="Han D.M."/>
            <person name="Baek J.H."/>
            <person name="Choi D.G."/>
            <person name="Jeon J.H."/>
            <person name="Jeon C.O."/>
        </authorList>
    </citation>
    <scope>NUCLEOTIDE SEQUENCE [LARGE SCALE GENOMIC DNA]</scope>
    <source>
        <strain evidence="5">GPA1</strain>
    </source>
</reference>
<name>A0ABZ2YIS0_9BACT</name>
<dbReference type="PANTHER" id="PTHR30273">
    <property type="entry name" value="PERIPLASMIC SIGNAL SENSOR AND SIGMA FACTOR ACTIVATOR FECR-RELATED"/>
    <property type="match status" value="1"/>
</dbReference>
<dbReference type="Pfam" id="PF16344">
    <property type="entry name" value="FecR_C"/>
    <property type="match status" value="1"/>
</dbReference>
<feature type="domain" description="Protein FecR C-terminal" evidence="3">
    <location>
        <begin position="304"/>
        <end position="370"/>
    </location>
</feature>
<feature type="transmembrane region" description="Helical" evidence="1">
    <location>
        <begin position="66"/>
        <end position="87"/>
    </location>
</feature>